<keyword evidence="1" id="KW-0472">Membrane</keyword>
<feature type="transmembrane region" description="Helical" evidence="1">
    <location>
        <begin position="218"/>
        <end position="234"/>
    </location>
</feature>
<organism evidence="3 4">
    <name type="scientific">Sphaerisporangium flaviroseum</name>
    <dbReference type="NCBI Taxonomy" id="509199"/>
    <lineage>
        <taxon>Bacteria</taxon>
        <taxon>Bacillati</taxon>
        <taxon>Actinomycetota</taxon>
        <taxon>Actinomycetes</taxon>
        <taxon>Streptosporangiales</taxon>
        <taxon>Streptosporangiaceae</taxon>
        <taxon>Sphaerisporangium</taxon>
    </lineage>
</organism>
<feature type="transmembrane region" description="Helical" evidence="1">
    <location>
        <begin position="359"/>
        <end position="379"/>
    </location>
</feature>
<reference evidence="4" key="1">
    <citation type="journal article" date="2019" name="Int. J. Syst. Evol. Microbiol.">
        <title>The Global Catalogue of Microorganisms (GCM) 10K type strain sequencing project: providing services to taxonomists for standard genome sequencing and annotation.</title>
        <authorList>
            <consortium name="The Broad Institute Genomics Platform"/>
            <consortium name="The Broad Institute Genome Sequencing Center for Infectious Disease"/>
            <person name="Wu L."/>
            <person name="Ma J."/>
        </authorList>
    </citation>
    <scope>NUCLEOTIDE SEQUENCE [LARGE SCALE GENOMIC DNA]</scope>
    <source>
        <strain evidence="4">JCM 16908</strain>
    </source>
</reference>
<keyword evidence="3" id="KW-0808">Transferase</keyword>
<dbReference type="InterPro" id="IPR050879">
    <property type="entry name" value="Acyltransferase_3"/>
</dbReference>
<keyword evidence="1" id="KW-0812">Transmembrane</keyword>
<feature type="transmembrane region" description="Helical" evidence="1">
    <location>
        <begin position="20"/>
        <end position="43"/>
    </location>
</feature>
<proteinExistence type="predicted"/>
<dbReference type="EMBL" id="BAAAZR010000052">
    <property type="protein sequence ID" value="GAA3841780.1"/>
    <property type="molecule type" value="Genomic_DNA"/>
</dbReference>
<feature type="transmembrane region" description="Helical" evidence="1">
    <location>
        <begin position="169"/>
        <end position="188"/>
    </location>
</feature>
<sequence length="407" mass="44055">MLTAPPQYARTGATSRPRLAWLDAVRGVGSIAVLLEHMFYRFLPGLRPHWFNLGMYGVLVFFLVSGYIIPASLEHRGDVRAFWVGRLFRLYPLYLMVIGLVLALVPLVPLRDEVVPDPATAAAHATMLVDVVGSAGVADTMWTLSYEMVFYLLVTALFVAGLHQHSGVWAVAFAVASLVVGLLLAGPLLTRGPAAFIAAAVLLAGLACVVTGSRRARMVGALFLGGLAVTLVLLGSRTPWLGPAILAVMFTGTALHRWEQGRLSGPRTAAVVAVVVAIVPFFAVRAGWWAYPHVWIATLVLAAATFAIGMALRHRAVPRVLVWLGLISYSVYLLHHPLLKLFVTVFGDPRKQSPIAQSLLAVAFVALVLCCSWLTYRFVEHPMQRLGRRLARALPDALRHGTAPSPG</sequence>
<evidence type="ECO:0000313" key="3">
    <source>
        <dbReference type="EMBL" id="GAA3841780.1"/>
    </source>
</evidence>
<dbReference type="Pfam" id="PF01757">
    <property type="entry name" value="Acyl_transf_3"/>
    <property type="match status" value="1"/>
</dbReference>
<keyword evidence="3" id="KW-0012">Acyltransferase</keyword>
<evidence type="ECO:0000259" key="2">
    <source>
        <dbReference type="Pfam" id="PF01757"/>
    </source>
</evidence>
<feature type="transmembrane region" description="Helical" evidence="1">
    <location>
        <begin position="320"/>
        <end position="339"/>
    </location>
</feature>
<accession>A0ABP7JD49</accession>
<protein>
    <submittedName>
        <fullName evidence="3">Acyltransferase</fullName>
    </submittedName>
</protein>
<dbReference type="InterPro" id="IPR002656">
    <property type="entry name" value="Acyl_transf_3_dom"/>
</dbReference>
<feature type="domain" description="Acyltransferase 3" evidence="2">
    <location>
        <begin position="20"/>
        <end position="377"/>
    </location>
</feature>
<dbReference type="PANTHER" id="PTHR23028:SF53">
    <property type="entry name" value="ACYL_TRANSF_3 DOMAIN-CONTAINING PROTEIN"/>
    <property type="match status" value="1"/>
</dbReference>
<evidence type="ECO:0000256" key="1">
    <source>
        <dbReference type="SAM" id="Phobius"/>
    </source>
</evidence>
<feature type="transmembrane region" description="Helical" evidence="1">
    <location>
        <begin position="49"/>
        <end position="69"/>
    </location>
</feature>
<gene>
    <name evidence="3" type="ORF">GCM10022226_75380</name>
</gene>
<dbReference type="PANTHER" id="PTHR23028">
    <property type="entry name" value="ACETYLTRANSFERASE"/>
    <property type="match status" value="1"/>
</dbReference>
<feature type="transmembrane region" description="Helical" evidence="1">
    <location>
        <begin position="194"/>
        <end position="211"/>
    </location>
</feature>
<keyword evidence="1" id="KW-1133">Transmembrane helix</keyword>
<name>A0ABP7JD49_9ACTN</name>
<feature type="transmembrane region" description="Helical" evidence="1">
    <location>
        <begin position="144"/>
        <end position="162"/>
    </location>
</feature>
<feature type="transmembrane region" description="Helical" evidence="1">
    <location>
        <begin position="90"/>
        <end position="108"/>
    </location>
</feature>
<dbReference type="Proteomes" id="UP001500888">
    <property type="component" value="Unassembled WGS sequence"/>
</dbReference>
<evidence type="ECO:0000313" key="4">
    <source>
        <dbReference type="Proteomes" id="UP001500888"/>
    </source>
</evidence>
<dbReference type="GO" id="GO:0016746">
    <property type="term" value="F:acyltransferase activity"/>
    <property type="evidence" value="ECO:0007669"/>
    <property type="project" value="UniProtKB-KW"/>
</dbReference>
<comment type="caution">
    <text evidence="3">The sequence shown here is derived from an EMBL/GenBank/DDBJ whole genome shotgun (WGS) entry which is preliminary data.</text>
</comment>
<feature type="transmembrane region" description="Helical" evidence="1">
    <location>
        <begin position="270"/>
        <end position="288"/>
    </location>
</feature>
<feature type="transmembrane region" description="Helical" evidence="1">
    <location>
        <begin position="240"/>
        <end position="258"/>
    </location>
</feature>
<keyword evidence="4" id="KW-1185">Reference proteome</keyword>
<dbReference type="RefSeq" id="WP_344952092.1">
    <property type="nucleotide sequence ID" value="NZ_BAAAZR010000052.1"/>
</dbReference>
<feature type="transmembrane region" description="Helical" evidence="1">
    <location>
        <begin position="294"/>
        <end position="313"/>
    </location>
</feature>